<protein>
    <recommendedName>
        <fullName evidence="4">DUF4403 domain-containing protein</fullName>
    </recommendedName>
</protein>
<proteinExistence type="predicted"/>
<gene>
    <name evidence="2" type="ORF">HYN59_02015</name>
</gene>
<dbReference type="InterPro" id="IPR025515">
    <property type="entry name" value="DUF4403"/>
</dbReference>
<keyword evidence="3" id="KW-1185">Reference proteome</keyword>
<dbReference type="KEGG" id="falb:HYN59_02015"/>
<evidence type="ECO:0000313" key="2">
    <source>
        <dbReference type="EMBL" id="AWH83960.1"/>
    </source>
</evidence>
<dbReference type="PROSITE" id="PS51257">
    <property type="entry name" value="PROKAR_LIPOPROTEIN"/>
    <property type="match status" value="1"/>
</dbReference>
<organism evidence="2 3">
    <name type="scientific">Flavobacterium album</name>
    <dbReference type="NCBI Taxonomy" id="2175091"/>
    <lineage>
        <taxon>Bacteria</taxon>
        <taxon>Pseudomonadati</taxon>
        <taxon>Bacteroidota</taxon>
        <taxon>Flavobacteriia</taxon>
        <taxon>Flavobacteriales</taxon>
        <taxon>Flavobacteriaceae</taxon>
        <taxon>Flavobacterium</taxon>
    </lineage>
</organism>
<reference evidence="2 3" key="1">
    <citation type="submission" date="2018-04" db="EMBL/GenBank/DDBJ databases">
        <title>Genome sequencing of Flavobacterium sp. HYN0059.</title>
        <authorList>
            <person name="Yi H."/>
            <person name="Baek C."/>
        </authorList>
    </citation>
    <scope>NUCLEOTIDE SEQUENCE [LARGE SCALE GENOMIC DNA]</scope>
    <source>
        <strain evidence="2 3">HYN0059</strain>
    </source>
</reference>
<feature type="signal peptide" evidence="1">
    <location>
        <begin position="1"/>
        <end position="22"/>
    </location>
</feature>
<accession>A0A2S1QU58</accession>
<evidence type="ECO:0008006" key="4">
    <source>
        <dbReference type="Google" id="ProtNLM"/>
    </source>
</evidence>
<evidence type="ECO:0000256" key="1">
    <source>
        <dbReference type="SAM" id="SignalP"/>
    </source>
</evidence>
<sequence>MRALLFATLFSFTLLLSGCATTKKIEALKPEPGNTTDVVYQSATSFINLPVSISIADVETQANKLMTGLVYEDNNIEDDKIAMKVWKTAPIKFSEQKGKLQSVIPIKVTANVKYGTSALGMDLYDTREVNMDAIITFSSKIGLSNWKMTTTTTIESLEWKESPTVTIAGKKVAITYLINPALKLFKSKIESELDKSISKVTDFKPQVLAALEKLNTPYLTSEQYETWFTLNPVELYVTDAVLSKKQITMNMGLKCTMETRVGQQPKKTFKKENVVLKAVSSMPDKIDVVVAAVSTYESASKVITKNFQGQEFGEGKRKVTVQKVDLWSKDGKMIIALDMTGSINGTIYLTGYPNYNAVTKEIYFDQMDYVLNTKSILMKTANWLAEGFILKKIQENCRYSIKQNLEDGKKNLLPYVTNYSPIPGVFVNGTLNDFEFDKVELTNNAIIAFIKGSGKMDLKIDGMK</sequence>
<dbReference type="Proteomes" id="UP000244929">
    <property type="component" value="Chromosome"/>
</dbReference>
<dbReference type="AlphaFoldDB" id="A0A2S1QU58"/>
<name>A0A2S1QU58_9FLAO</name>
<evidence type="ECO:0000313" key="3">
    <source>
        <dbReference type="Proteomes" id="UP000244929"/>
    </source>
</evidence>
<dbReference type="RefSeq" id="WP_108776670.1">
    <property type="nucleotide sequence ID" value="NZ_CP029186.1"/>
</dbReference>
<dbReference type="Pfam" id="PF14356">
    <property type="entry name" value="DUF4403"/>
    <property type="match status" value="1"/>
</dbReference>
<dbReference type="EMBL" id="CP029186">
    <property type="protein sequence ID" value="AWH83960.1"/>
    <property type="molecule type" value="Genomic_DNA"/>
</dbReference>
<keyword evidence="1" id="KW-0732">Signal</keyword>
<dbReference type="OrthoDB" id="617059at2"/>
<feature type="chain" id="PRO_5015559765" description="DUF4403 domain-containing protein" evidence="1">
    <location>
        <begin position="23"/>
        <end position="464"/>
    </location>
</feature>